<evidence type="ECO:0000313" key="3">
    <source>
        <dbReference type="Proteomes" id="UP000627838"/>
    </source>
</evidence>
<feature type="region of interest" description="Disordered" evidence="1">
    <location>
        <begin position="664"/>
        <end position="685"/>
    </location>
</feature>
<keyword evidence="3" id="KW-1185">Reference proteome</keyword>
<dbReference type="EMBL" id="JADBDZ010000001">
    <property type="protein sequence ID" value="MBE1536597.1"/>
    <property type="molecule type" value="Genomic_DNA"/>
</dbReference>
<comment type="caution">
    <text evidence="2">The sequence shown here is derived from an EMBL/GenBank/DDBJ whole genome shotgun (WGS) entry which is preliminary data.</text>
</comment>
<evidence type="ECO:0000256" key="1">
    <source>
        <dbReference type="SAM" id="MobiDB-lite"/>
    </source>
</evidence>
<evidence type="ECO:0000313" key="2">
    <source>
        <dbReference type="EMBL" id="MBE1536597.1"/>
    </source>
</evidence>
<accession>A0ABR9K181</accession>
<dbReference type="RefSeq" id="WP_192762609.1">
    <property type="nucleotide sequence ID" value="NZ_JADBDZ010000001.1"/>
</dbReference>
<reference evidence="2 3" key="1">
    <citation type="submission" date="2020-10" db="EMBL/GenBank/DDBJ databases">
        <title>Sequencing the genomes of 1000 actinobacteria strains.</title>
        <authorList>
            <person name="Klenk H.-P."/>
        </authorList>
    </citation>
    <scope>NUCLEOTIDE SEQUENCE [LARGE SCALE GENOMIC DNA]</scope>
    <source>
        <strain evidence="2 3">DSM 46744</strain>
    </source>
</reference>
<name>A0ABR9K181_9ACTN</name>
<gene>
    <name evidence="2" type="ORF">H4W34_006430</name>
</gene>
<sequence>MNIRLAGGVVAAQWCAWVPGPAGPERADGADVRPGAPVVLGPEDAADDEVARAVAALRLLVADGGAVAAGAGVDLGAGFRSGRLEGARGDQRDAVLAALRAVGVRDAGRLGDRAAVMVALFGPSATKRVGAAAARAVEEGRWDALHLASAASDVLGPEQLERVLDLDAPQPVIFEGSPSALGEDLRRVLEAVPRPRRLDLVLDLWGRVVDGRIEEARRARRRATQSRRDRMADLIARRNHFADERVLQQLRSERPPDVSMGEVARWVPPDSYWHTVLCGLVLDALAATALLRTAVAVADHGVEEGLVRSAKLLDAVVHEARDDATVYDARRVPGLTGLPARPGAYVRDLLRQVGKPEDARLTGYVRPRLASARDYALATVRDIVETLDRLDTRVPEPALRGWAELRLEDWRRRAGYSGVRPPEEWEGIGPWAERMLGGEPLSARVAGAGGDAAAVEVIGDFLWYVDLIDALAQVHGHDRAQAEQGTGEPWYTHEVEPAPETGPGYESVTRAVSGTARLVAFGGAPPKGVRTWPALVDALLAGTAVTEVLTGEFKIPAPLAALDGAEVAGHRVRFARNARDLAEWGDYMGNCILVYADDGESGTSVLAGLYDSGGRMVANAELVPLKPATRGWNVAQFEGRFNQEGPPGLGEALRARVAAIPGAGRAEPEAGETPDGAVPPARPVRRGGRDRLLAEAGPALRERIRPDGAALGVLAVLAGTAPDAAAVRIRRTSVERLAADCARALDGRAADLAGVWDATEHRPLRDAVEALDPAVRARFDRLARLFGEPPLPKSLRRLVRLPVIADAYAVDLAARRVRRALGLLAVRDDPALARAVRRRTTEPLLCALAVHTTCARPEIALAPVSAPRGVAVPGFPASSLADEDGPWRRALSVAPEFGSGVGGFWDEIAEHGLRVPASWLPPGGWPALWSRAHR</sequence>
<organism evidence="2 3">
    <name type="scientific">Actinomadura algeriensis</name>
    <dbReference type="NCBI Taxonomy" id="1679523"/>
    <lineage>
        <taxon>Bacteria</taxon>
        <taxon>Bacillati</taxon>
        <taxon>Actinomycetota</taxon>
        <taxon>Actinomycetes</taxon>
        <taxon>Streptosporangiales</taxon>
        <taxon>Thermomonosporaceae</taxon>
        <taxon>Actinomadura</taxon>
    </lineage>
</organism>
<dbReference type="Proteomes" id="UP000627838">
    <property type="component" value="Unassembled WGS sequence"/>
</dbReference>
<protein>
    <submittedName>
        <fullName evidence="2">Uncharacterized protein</fullName>
    </submittedName>
</protein>
<proteinExistence type="predicted"/>